<dbReference type="EMBL" id="CAJNJA010023071">
    <property type="protein sequence ID" value="CAE7504986.1"/>
    <property type="molecule type" value="Genomic_DNA"/>
</dbReference>
<sequence length="219" mass="25126">MAQPSVSDDQVEEFATLRCNFPVNKHQTCGAIIKEGVFLRCRHLLCKEHAQEWFVGSDECPVCRDGICAKRRHVGRADDRERLKLLQELLVTSSPLEVQEAAAVALELWEGQKAEEFGREVAREQELMAHVNQLNRTVRRRLTEAESAVKSQLAKTEDLRRKVVEADRNLRQDRECVSRLQSRIQQLHRSSQQKLCDAAGLTPPKKRLRSSLFEDTAFH</sequence>
<organism evidence="1 2">
    <name type="scientific">Symbiodinium necroappetens</name>
    <dbReference type="NCBI Taxonomy" id="1628268"/>
    <lineage>
        <taxon>Eukaryota</taxon>
        <taxon>Sar</taxon>
        <taxon>Alveolata</taxon>
        <taxon>Dinophyceae</taxon>
        <taxon>Suessiales</taxon>
        <taxon>Symbiodiniaceae</taxon>
        <taxon>Symbiodinium</taxon>
    </lineage>
</organism>
<dbReference type="AlphaFoldDB" id="A0A812T3Y2"/>
<dbReference type="InterPro" id="IPR013083">
    <property type="entry name" value="Znf_RING/FYVE/PHD"/>
</dbReference>
<keyword evidence="2" id="KW-1185">Reference proteome</keyword>
<protein>
    <submittedName>
        <fullName evidence="1">CCNB1IP1 protein</fullName>
    </submittedName>
</protein>
<name>A0A812T3Y2_9DINO</name>
<evidence type="ECO:0000313" key="1">
    <source>
        <dbReference type="EMBL" id="CAE7504986.1"/>
    </source>
</evidence>
<dbReference type="OrthoDB" id="418482at2759"/>
<dbReference type="Proteomes" id="UP000601435">
    <property type="component" value="Unassembled WGS sequence"/>
</dbReference>
<accession>A0A812T3Y2</accession>
<proteinExistence type="predicted"/>
<dbReference type="Gene3D" id="3.30.40.10">
    <property type="entry name" value="Zinc/RING finger domain, C3HC4 (zinc finger)"/>
    <property type="match status" value="1"/>
</dbReference>
<dbReference type="SUPFAM" id="SSF57850">
    <property type="entry name" value="RING/U-box"/>
    <property type="match status" value="1"/>
</dbReference>
<evidence type="ECO:0000313" key="2">
    <source>
        <dbReference type="Proteomes" id="UP000601435"/>
    </source>
</evidence>
<comment type="caution">
    <text evidence="1">The sequence shown here is derived from an EMBL/GenBank/DDBJ whole genome shotgun (WGS) entry which is preliminary data.</text>
</comment>
<reference evidence="1" key="1">
    <citation type="submission" date="2021-02" db="EMBL/GenBank/DDBJ databases">
        <authorList>
            <person name="Dougan E. K."/>
            <person name="Rhodes N."/>
            <person name="Thang M."/>
            <person name="Chan C."/>
        </authorList>
    </citation>
    <scope>NUCLEOTIDE SEQUENCE</scope>
</reference>
<gene>
    <name evidence="1" type="primary">CCNB1IP1</name>
    <name evidence="1" type="ORF">SNEC2469_LOCUS14393</name>
</gene>